<name>A0A8J3XDW4_9ACTN</name>
<comment type="caution">
    <text evidence="5">The sequence shown here is derived from an EMBL/GenBank/DDBJ whole genome shotgun (WGS) entry which is preliminary data.</text>
</comment>
<keyword evidence="1" id="KW-0328">Glycosyltransferase</keyword>
<dbReference type="Proteomes" id="UP000622547">
    <property type="component" value="Unassembled WGS sequence"/>
</dbReference>
<feature type="domain" description="Glycosyltransferase subfamily 4-like N-terminal" evidence="4">
    <location>
        <begin position="14"/>
        <end position="217"/>
    </location>
</feature>
<evidence type="ECO:0000313" key="5">
    <source>
        <dbReference type="EMBL" id="GII37762.1"/>
    </source>
</evidence>
<dbReference type="Pfam" id="PF13439">
    <property type="entry name" value="Glyco_transf_4"/>
    <property type="match status" value="1"/>
</dbReference>
<dbReference type="PANTHER" id="PTHR45947:SF13">
    <property type="entry name" value="TRANSFERASE"/>
    <property type="match status" value="1"/>
</dbReference>
<evidence type="ECO:0000256" key="2">
    <source>
        <dbReference type="ARBA" id="ARBA00022679"/>
    </source>
</evidence>
<evidence type="ECO:0000313" key="6">
    <source>
        <dbReference type="Proteomes" id="UP000622547"/>
    </source>
</evidence>
<keyword evidence="6" id="KW-1185">Reference proteome</keyword>
<dbReference type="GO" id="GO:0016757">
    <property type="term" value="F:glycosyltransferase activity"/>
    <property type="evidence" value="ECO:0007669"/>
    <property type="project" value="UniProtKB-KW"/>
</dbReference>
<proteinExistence type="predicted"/>
<gene>
    <name evidence="5" type="ORF">Pph01_27650</name>
</gene>
<dbReference type="GO" id="GO:1901137">
    <property type="term" value="P:carbohydrate derivative biosynthetic process"/>
    <property type="evidence" value="ECO:0007669"/>
    <property type="project" value="UniProtKB-ARBA"/>
</dbReference>
<organism evidence="5 6">
    <name type="scientific">Planotetraspora phitsanulokensis</name>
    <dbReference type="NCBI Taxonomy" id="575192"/>
    <lineage>
        <taxon>Bacteria</taxon>
        <taxon>Bacillati</taxon>
        <taxon>Actinomycetota</taxon>
        <taxon>Actinomycetes</taxon>
        <taxon>Streptosporangiales</taxon>
        <taxon>Streptosporangiaceae</taxon>
        <taxon>Planotetraspora</taxon>
    </lineage>
</organism>
<dbReference type="Gene3D" id="3.40.50.2000">
    <property type="entry name" value="Glycogen Phosphorylase B"/>
    <property type="match status" value="2"/>
</dbReference>
<dbReference type="SUPFAM" id="SSF53756">
    <property type="entry name" value="UDP-Glycosyltransferase/glycogen phosphorylase"/>
    <property type="match status" value="1"/>
</dbReference>
<evidence type="ECO:0000259" key="4">
    <source>
        <dbReference type="Pfam" id="PF13439"/>
    </source>
</evidence>
<dbReference type="InterPro" id="IPR050194">
    <property type="entry name" value="Glycosyltransferase_grp1"/>
</dbReference>
<dbReference type="InterPro" id="IPR028098">
    <property type="entry name" value="Glyco_trans_4-like_N"/>
</dbReference>
<dbReference type="Pfam" id="PF00534">
    <property type="entry name" value="Glycos_transf_1"/>
    <property type="match status" value="1"/>
</dbReference>
<reference evidence="5 6" key="1">
    <citation type="submission" date="2021-01" db="EMBL/GenBank/DDBJ databases">
        <title>Whole genome shotgun sequence of Planotetraspora phitsanulokensis NBRC 104273.</title>
        <authorList>
            <person name="Komaki H."/>
            <person name="Tamura T."/>
        </authorList>
    </citation>
    <scope>NUCLEOTIDE SEQUENCE [LARGE SCALE GENOMIC DNA]</scope>
    <source>
        <strain evidence="5 6">NBRC 104273</strain>
    </source>
</reference>
<dbReference type="PANTHER" id="PTHR45947">
    <property type="entry name" value="SULFOQUINOVOSYL TRANSFERASE SQD2"/>
    <property type="match status" value="1"/>
</dbReference>
<dbReference type="EMBL" id="BOOP01000009">
    <property type="protein sequence ID" value="GII37762.1"/>
    <property type="molecule type" value="Genomic_DNA"/>
</dbReference>
<dbReference type="AlphaFoldDB" id="A0A8J3XDW4"/>
<accession>A0A8J3XDW4</accession>
<protein>
    <submittedName>
        <fullName evidence="5">Glycosyl transferase</fullName>
    </submittedName>
</protein>
<dbReference type="RefSeq" id="WP_204073424.1">
    <property type="nucleotide sequence ID" value="NZ_BAABHI010000027.1"/>
</dbReference>
<evidence type="ECO:0000259" key="3">
    <source>
        <dbReference type="Pfam" id="PF00534"/>
    </source>
</evidence>
<keyword evidence="2 5" id="KW-0808">Transferase</keyword>
<sequence length="414" mass="45201">MKVLHVNKFLYRRGGAEAYMLDLAEMQVKAGKEVAFFAMRHPDNITSEYEGHFPRHLEMNPMPKNPIAMARGAGRMLWSTSARRGMARVIEEFAPDVAHLHNVYHQLSPSVVAALRDAGVPVVMTLHDYKLACPTYSFLDHGKVCTACVDGDLREAVRRRCKDDSLGASAMLAAETWLHRRYGAYDAVNVFISPSKFLSGQLTRAGIYPDRLRVLSNFAGPSGVTPKSKPGGPLVCVGRLHETKGVDTAIRAMGLLGADSRLVVAGDGPERANLERLAEQVAPGRVRFLGRISRQEVLDLLVSATALLVPSRWYENQPMTILEAYSCGVPVIGTSLGGVSELVIDGATGRLIPPDEPMELASAALALLRDPERSLAMGKSARAMANSRYSPESHLRAVGEIYAEARRVRETQTT</sequence>
<dbReference type="InterPro" id="IPR001296">
    <property type="entry name" value="Glyco_trans_1"/>
</dbReference>
<feature type="domain" description="Glycosyl transferase family 1" evidence="3">
    <location>
        <begin position="234"/>
        <end position="383"/>
    </location>
</feature>
<evidence type="ECO:0000256" key="1">
    <source>
        <dbReference type="ARBA" id="ARBA00022676"/>
    </source>
</evidence>